<evidence type="ECO:0000313" key="1">
    <source>
        <dbReference type="EMBL" id="TXN30425.1"/>
    </source>
</evidence>
<protein>
    <recommendedName>
        <fullName evidence="3">TolB-like translocation protein</fullName>
    </recommendedName>
</protein>
<accession>A0A5C8USE1</accession>
<keyword evidence="2" id="KW-1185">Reference proteome</keyword>
<reference evidence="1 2" key="1">
    <citation type="submission" date="2019-08" db="EMBL/GenBank/DDBJ databases">
        <title>Bacterial whole genome sequence for Glaciihabitans sp. CHu50b-6-2.</title>
        <authorList>
            <person name="Jin L."/>
        </authorList>
    </citation>
    <scope>NUCLEOTIDE SEQUENCE [LARGE SCALE GENOMIC DNA]</scope>
    <source>
        <strain evidence="1 2">CHu50b-6-2</strain>
    </source>
</reference>
<dbReference type="AlphaFoldDB" id="A0A5C8USE1"/>
<dbReference type="Gene3D" id="2.120.10.30">
    <property type="entry name" value="TolB, C-terminal domain"/>
    <property type="match status" value="1"/>
</dbReference>
<evidence type="ECO:0000313" key="2">
    <source>
        <dbReference type="Proteomes" id="UP000321379"/>
    </source>
</evidence>
<evidence type="ECO:0008006" key="3">
    <source>
        <dbReference type="Google" id="ProtNLM"/>
    </source>
</evidence>
<dbReference type="SUPFAM" id="SSF82171">
    <property type="entry name" value="DPP6 N-terminal domain-like"/>
    <property type="match status" value="1"/>
</dbReference>
<sequence length="338" mass="36410">MNRARLIIAAAITVILLGGAIVYAAVAFTNYERRQNNPVAPQAEARSSVAFDGSPRIVFRNTTPDSAYGLVASVPLSAPSGARSITTVPCDRVYATTRYSMCLRIDRGVVTTFSANLLDSTGKTVHRWPLPGIPSRTRISPDSRLVGFTAFVTGAAYGSVGVSTETEISSTSGHDFGNLEDFAFMVDGTRNTATDRNFWGVTFTSDDNEFYATAASGGRTWLVRGDLAARTLTAIKETAECPSVSPDGRRVAYKKNVSTTASAYWSIAVLDLATGKETVLPEKRNVDDQVEWLDDSTLLYGLPRTDSPGDSDIWSIPSDGASKGRRFVQHAWSPSVVD</sequence>
<gene>
    <name evidence="1" type="ORF">FVP33_10555</name>
</gene>
<dbReference type="RefSeq" id="WP_147783609.1">
    <property type="nucleotide sequence ID" value="NZ_VRMG01000007.1"/>
</dbReference>
<dbReference type="EMBL" id="VRMG01000007">
    <property type="protein sequence ID" value="TXN30425.1"/>
    <property type="molecule type" value="Genomic_DNA"/>
</dbReference>
<proteinExistence type="predicted"/>
<name>A0A5C8USE1_9MICO</name>
<comment type="caution">
    <text evidence="1">The sequence shown here is derived from an EMBL/GenBank/DDBJ whole genome shotgun (WGS) entry which is preliminary data.</text>
</comment>
<organism evidence="1 2">
    <name type="scientific">Lacisediminihabitans profunda</name>
    <dbReference type="NCBI Taxonomy" id="2594790"/>
    <lineage>
        <taxon>Bacteria</taxon>
        <taxon>Bacillati</taxon>
        <taxon>Actinomycetota</taxon>
        <taxon>Actinomycetes</taxon>
        <taxon>Micrococcales</taxon>
        <taxon>Microbacteriaceae</taxon>
        <taxon>Lacisediminihabitans</taxon>
    </lineage>
</organism>
<dbReference type="Proteomes" id="UP000321379">
    <property type="component" value="Unassembled WGS sequence"/>
</dbReference>
<dbReference type="InterPro" id="IPR011042">
    <property type="entry name" value="6-blade_b-propeller_TolB-like"/>
</dbReference>